<dbReference type="Pfam" id="PF13174">
    <property type="entry name" value="TPR_6"/>
    <property type="match status" value="1"/>
</dbReference>
<gene>
    <name evidence="6" type="ORF">IPP15_08455</name>
</gene>
<dbReference type="SMART" id="SM00028">
    <property type="entry name" value="TPR"/>
    <property type="match status" value="7"/>
</dbReference>
<evidence type="ECO:0000256" key="4">
    <source>
        <dbReference type="SAM" id="MobiDB-lite"/>
    </source>
</evidence>
<dbReference type="AlphaFoldDB" id="A0A9D7SUD2"/>
<comment type="caution">
    <text evidence="6">The sequence shown here is derived from an EMBL/GenBank/DDBJ whole genome shotgun (WGS) entry which is preliminary data.</text>
</comment>
<sequence>MQRRFNFSIRAICIAFLFSVITLTSYSCKSNQKSGDDEGLTGNPAIDQLSDSIKSTPRNPELYLKRAQIFYDNQAYDQAIADLAHVMKLDSTNLRAHHLLADVYLDHLQSSLALQTLERAAKLYPDSIHTKLKLTEFQLILKQYGAAMNTLADIMKIHPGDPEALFMLGMVYRDQGKTEQAIGAFQSAVERNPENAEAWVILGDLMDRTHNPLAIQYFDNAIRVAPKNVAAWHAKAYFLQNNNKIPEALEIYRHIHTIDPQYSDAYLNAAILLMYHDSLDAAGKELDILQNIDPTNAATWFYKGKLHQLRGEKDQAKTAYEQALKLDDKYEQARDALQELKE</sequence>
<evidence type="ECO:0000256" key="5">
    <source>
        <dbReference type="SAM" id="Phobius"/>
    </source>
</evidence>
<accession>A0A9D7SUD2</accession>
<dbReference type="Pfam" id="PF13431">
    <property type="entry name" value="TPR_17"/>
    <property type="match status" value="1"/>
</dbReference>
<dbReference type="PROSITE" id="PS51257">
    <property type="entry name" value="PROKAR_LIPOPROTEIN"/>
    <property type="match status" value="1"/>
</dbReference>
<dbReference type="PROSITE" id="PS50293">
    <property type="entry name" value="TPR_REGION"/>
    <property type="match status" value="1"/>
</dbReference>
<dbReference type="Proteomes" id="UP000808337">
    <property type="component" value="Unassembled WGS sequence"/>
</dbReference>
<organism evidence="6 7">
    <name type="scientific">Candidatus Opimibacter skivensis</name>
    <dbReference type="NCBI Taxonomy" id="2982028"/>
    <lineage>
        <taxon>Bacteria</taxon>
        <taxon>Pseudomonadati</taxon>
        <taxon>Bacteroidota</taxon>
        <taxon>Saprospiria</taxon>
        <taxon>Saprospirales</taxon>
        <taxon>Saprospiraceae</taxon>
        <taxon>Candidatus Opimibacter</taxon>
    </lineage>
</organism>
<keyword evidence="5" id="KW-0812">Transmembrane</keyword>
<feature type="repeat" description="TPR" evidence="3">
    <location>
        <begin position="297"/>
        <end position="330"/>
    </location>
</feature>
<reference evidence="6 7" key="1">
    <citation type="submission" date="2020-10" db="EMBL/GenBank/DDBJ databases">
        <title>Connecting structure to function with the recovery of over 1000 high-quality activated sludge metagenome-assembled genomes encoding full-length rRNA genes using long-read sequencing.</title>
        <authorList>
            <person name="Singleton C.M."/>
            <person name="Petriglieri F."/>
            <person name="Kristensen J.M."/>
            <person name="Kirkegaard R.H."/>
            <person name="Michaelsen T.Y."/>
            <person name="Andersen M.H."/>
            <person name="Karst S.M."/>
            <person name="Dueholm M.S."/>
            <person name="Nielsen P.H."/>
            <person name="Albertsen M."/>
        </authorList>
    </citation>
    <scope>NUCLEOTIDE SEQUENCE [LARGE SCALE GENOMIC DNA]</scope>
    <source>
        <strain evidence="6">Ribe_18-Q3-R11-54_MAXAC.273</strain>
    </source>
</reference>
<dbReference type="InterPro" id="IPR011990">
    <property type="entry name" value="TPR-like_helical_dom_sf"/>
</dbReference>
<dbReference type="InterPro" id="IPR013105">
    <property type="entry name" value="TPR_2"/>
</dbReference>
<dbReference type="EMBL" id="JADKGY010000006">
    <property type="protein sequence ID" value="MBK9982441.1"/>
    <property type="molecule type" value="Genomic_DNA"/>
</dbReference>
<proteinExistence type="predicted"/>
<dbReference type="Pfam" id="PF13432">
    <property type="entry name" value="TPR_16"/>
    <property type="match status" value="1"/>
</dbReference>
<dbReference type="PANTHER" id="PTHR44858">
    <property type="entry name" value="TETRATRICOPEPTIDE REPEAT PROTEIN 6"/>
    <property type="match status" value="1"/>
</dbReference>
<evidence type="ECO:0000256" key="3">
    <source>
        <dbReference type="PROSITE-ProRule" id="PRU00339"/>
    </source>
</evidence>
<evidence type="ECO:0000313" key="7">
    <source>
        <dbReference type="Proteomes" id="UP000808337"/>
    </source>
</evidence>
<keyword evidence="5" id="KW-1133">Transmembrane helix</keyword>
<feature type="repeat" description="TPR" evidence="3">
    <location>
        <begin position="162"/>
        <end position="195"/>
    </location>
</feature>
<keyword evidence="5" id="KW-0472">Membrane</keyword>
<dbReference type="InterPro" id="IPR019734">
    <property type="entry name" value="TPR_rpt"/>
</dbReference>
<dbReference type="SUPFAM" id="SSF48452">
    <property type="entry name" value="TPR-like"/>
    <property type="match status" value="2"/>
</dbReference>
<dbReference type="Pfam" id="PF07719">
    <property type="entry name" value="TPR_2"/>
    <property type="match status" value="1"/>
</dbReference>
<feature type="region of interest" description="Disordered" evidence="4">
    <location>
        <begin position="32"/>
        <end position="51"/>
    </location>
</feature>
<name>A0A9D7SUD2_9BACT</name>
<keyword evidence="1" id="KW-0677">Repeat</keyword>
<dbReference type="InterPro" id="IPR050498">
    <property type="entry name" value="Ycf3"/>
</dbReference>
<dbReference type="Gene3D" id="1.25.40.10">
    <property type="entry name" value="Tetratricopeptide repeat domain"/>
    <property type="match status" value="2"/>
</dbReference>
<keyword evidence="2 3" id="KW-0802">TPR repeat</keyword>
<feature type="transmembrane region" description="Helical" evidence="5">
    <location>
        <begin position="7"/>
        <end position="26"/>
    </location>
</feature>
<protein>
    <submittedName>
        <fullName evidence="6">Tetratricopeptide repeat protein</fullName>
    </submittedName>
</protein>
<evidence type="ECO:0000313" key="6">
    <source>
        <dbReference type="EMBL" id="MBK9982441.1"/>
    </source>
</evidence>
<dbReference type="PROSITE" id="PS50005">
    <property type="entry name" value="TPR"/>
    <property type="match status" value="2"/>
</dbReference>
<evidence type="ECO:0000256" key="2">
    <source>
        <dbReference type="ARBA" id="ARBA00022803"/>
    </source>
</evidence>
<dbReference type="PANTHER" id="PTHR44858:SF1">
    <property type="entry name" value="UDP-N-ACETYLGLUCOSAMINE--PEPTIDE N-ACETYLGLUCOSAMINYLTRANSFERASE SPINDLY-RELATED"/>
    <property type="match status" value="1"/>
</dbReference>
<evidence type="ECO:0000256" key="1">
    <source>
        <dbReference type="ARBA" id="ARBA00022737"/>
    </source>
</evidence>